<dbReference type="Proteomes" id="UP000309676">
    <property type="component" value="Unassembled WGS sequence"/>
</dbReference>
<name>A0A5R9GN44_9BACL</name>
<dbReference type="AlphaFoldDB" id="A0A5R9GN44"/>
<gene>
    <name evidence="1" type="ORF">FE782_04020</name>
</gene>
<reference evidence="1 2" key="1">
    <citation type="submission" date="2019-05" db="EMBL/GenBank/DDBJ databases">
        <authorList>
            <person name="Narsing Rao M.P."/>
            <person name="Li W.J."/>
        </authorList>
    </citation>
    <scope>NUCLEOTIDE SEQUENCE [LARGE SCALE GENOMIC DNA]</scope>
    <source>
        <strain evidence="1 2">SYSU_K30003</strain>
    </source>
</reference>
<protein>
    <submittedName>
        <fullName evidence="1">Uncharacterized protein</fullName>
    </submittedName>
</protein>
<organism evidence="1 2">
    <name type="scientific">Paenibacillus antri</name>
    <dbReference type="NCBI Taxonomy" id="2582848"/>
    <lineage>
        <taxon>Bacteria</taxon>
        <taxon>Bacillati</taxon>
        <taxon>Bacillota</taxon>
        <taxon>Bacilli</taxon>
        <taxon>Bacillales</taxon>
        <taxon>Paenibacillaceae</taxon>
        <taxon>Paenibacillus</taxon>
    </lineage>
</organism>
<accession>A0A5R9GN44</accession>
<keyword evidence="2" id="KW-1185">Reference proteome</keyword>
<dbReference type="EMBL" id="VCIW01000002">
    <property type="protein sequence ID" value="TLS53445.1"/>
    <property type="molecule type" value="Genomic_DNA"/>
</dbReference>
<dbReference type="RefSeq" id="WP_138192747.1">
    <property type="nucleotide sequence ID" value="NZ_VCIW01000002.1"/>
</dbReference>
<evidence type="ECO:0000313" key="1">
    <source>
        <dbReference type="EMBL" id="TLS53445.1"/>
    </source>
</evidence>
<dbReference type="OrthoDB" id="2664080at2"/>
<comment type="caution">
    <text evidence="1">The sequence shown here is derived from an EMBL/GenBank/DDBJ whole genome shotgun (WGS) entry which is preliminary data.</text>
</comment>
<proteinExistence type="predicted"/>
<evidence type="ECO:0000313" key="2">
    <source>
        <dbReference type="Proteomes" id="UP000309676"/>
    </source>
</evidence>
<sequence length="193" mass="20948">MAVPQKVKPVRRAFAPLLWLLVIAGLLVGGTAAYVSTEPPLDWSSQGGPDLAEKVRGMIASQSLSVAITEAELNALVKANLYEERRLGEQAEMTGADVALDGDTLIVRTDVTIAGSIRLPLTHRFRLEWEKPDVKATHVSTALKDIPLPASLLAIGTIRVPLAFDARIPAEIETVSFEADEVRLKLKLTNPFF</sequence>